<dbReference type="Pfam" id="PF00436">
    <property type="entry name" value="SSB"/>
    <property type="match status" value="1"/>
</dbReference>
<keyword evidence="1 2" id="KW-0238">DNA-binding</keyword>
<evidence type="ECO:0000313" key="3">
    <source>
        <dbReference type="EMBL" id="GIM98059.1"/>
    </source>
</evidence>
<dbReference type="RefSeq" id="WP_213013679.1">
    <property type="nucleotide sequence ID" value="NZ_BOQN01000177.1"/>
</dbReference>
<proteinExistence type="predicted"/>
<keyword evidence="4" id="KW-1185">Reference proteome</keyword>
<dbReference type="AlphaFoldDB" id="A0A919WD70"/>
<dbReference type="EMBL" id="BOQN01000177">
    <property type="protein sequence ID" value="GIM98059.1"/>
    <property type="molecule type" value="Genomic_DNA"/>
</dbReference>
<comment type="caution">
    <text evidence="3">The sequence shown here is derived from an EMBL/GenBank/DDBJ whole genome shotgun (WGS) entry which is preliminary data.</text>
</comment>
<gene>
    <name evidence="3" type="ORF">Ato02nite_098520</name>
</gene>
<dbReference type="Gene3D" id="2.40.50.140">
    <property type="entry name" value="Nucleic acid-binding proteins"/>
    <property type="match status" value="1"/>
</dbReference>
<dbReference type="Proteomes" id="UP000677082">
    <property type="component" value="Unassembled WGS sequence"/>
</dbReference>
<reference evidence="3 4" key="1">
    <citation type="submission" date="2021-03" db="EMBL/GenBank/DDBJ databases">
        <title>Whole genome shotgun sequence of Actinoplanes toevensis NBRC 105298.</title>
        <authorList>
            <person name="Komaki H."/>
            <person name="Tamura T."/>
        </authorList>
    </citation>
    <scope>NUCLEOTIDE SEQUENCE [LARGE SCALE GENOMIC DNA]</scope>
    <source>
        <strain evidence="3 4">NBRC 105298</strain>
    </source>
</reference>
<organism evidence="3 4">
    <name type="scientific">Paractinoplanes toevensis</name>
    <dbReference type="NCBI Taxonomy" id="571911"/>
    <lineage>
        <taxon>Bacteria</taxon>
        <taxon>Bacillati</taxon>
        <taxon>Actinomycetota</taxon>
        <taxon>Actinomycetes</taxon>
        <taxon>Micromonosporales</taxon>
        <taxon>Micromonosporaceae</taxon>
        <taxon>Paractinoplanes</taxon>
    </lineage>
</organism>
<evidence type="ECO:0008006" key="5">
    <source>
        <dbReference type="Google" id="ProtNLM"/>
    </source>
</evidence>
<dbReference type="GO" id="GO:0003697">
    <property type="term" value="F:single-stranded DNA binding"/>
    <property type="evidence" value="ECO:0007669"/>
    <property type="project" value="InterPro"/>
</dbReference>
<name>A0A919WD70_9ACTN</name>
<dbReference type="CDD" id="cd04496">
    <property type="entry name" value="SSB_OBF"/>
    <property type="match status" value="1"/>
</dbReference>
<protein>
    <recommendedName>
        <fullName evidence="5">Single-stranded DNA-binding protein</fullName>
    </recommendedName>
</protein>
<accession>A0A919WD70</accession>
<dbReference type="PROSITE" id="PS50935">
    <property type="entry name" value="SSB"/>
    <property type="match status" value="1"/>
</dbReference>
<evidence type="ECO:0000256" key="2">
    <source>
        <dbReference type="PROSITE-ProRule" id="PRU00252"/>
    </source>
</evidence>
<dbReference type="InterPro" id="IPR012340">
    <property type="entry name" value="NA-bd_OB-fold"/>
</dbReference>
<evidence type="ECO:0000256" key="1">
    <source>
        <dbReference type="ARBA" id="ARBA00023125"/>
    </source>
</evidence>
<dbReference type="SUPFAM" id="SSF50249">
    <property type="entry name" value="Nucleic acid-binding proteins"/>
    <property type="match status" value="1"/>
</dbReference>
<dbReference type="InterPro" id="IPR000424">
    <property type="entry name" value="Primosome_PriB/ssb"/>
</dbReference>
<sequence length="107" mass="12065">MFHLTFDGQIRTRPELTHDRDGTPRCQFRIAHDRRRILDGQWTTDRPLWVTVTAIGALARQCMTLSVGDTVTVTGRDDLAVWAFVRDQGHKAFGIMQITAADVALSL</sequence>
<evidence type="ECO:0000313" key="4">
    <source>
        <dbReference type="Proteomes" id="UP000677082"/>
    </source>
</evidence>